<dbReference type="EnsemblMetazoa" id="ASIC012733-RA">
    <property type="protein sequence ID" value="ASIC012733-PA"/>
    <property type="gene ID" value="ASIC012733"/>
</dbReference>
<proteinExistence type="predicted"/>
<reference evidence="2" key="2">
    <citation type="submission" date="2020-05" db="UniProtKB">
        <authorList>
            <consortium name="EnsemblMetazoa"/>
        </authorList>
    </citation>
    <scope>IDENTIFICATION</scope>
</reference>
<dbReference type="Proteomes" id="UP000030765">
    <property type="component" value="Unassembled WGS sequence"/>
</dbReference>
<accession>A0A084W3M9</accession>
<reference evidence="1 3" key="1">
    <citation type="journal article" date="2014" name="BMC Genomics">
        <title>Genome sequence of Anopheles sinensis provides insight into genetics basis of mosquito competence for malaria parasites.</title>
        <authorList>
            <person name="Zhou D."/>
            <person name="Zhang D."/>
            <person name="Ding G."/>
            <person name="Shi L."/>
            <person name="Hou Q."/>
            <person name="Ye Y."/>
            <person name="Xu Y."/>
            <person name="Zhou H."/>
            <person name="Xiong C."/>
            <person name="Li S."/>
            <person name="Yu J."/>
            <person name="Hong S."/>
            <person name="Yu X."/>
            <person name="Zou P."/>
            <person name="Chen C."/>
            <person name="Chang X."/>
            <person name="Wang W."/>
            <person name="Lv Y."/>
            <person name="Sun Y."/>
            <person name="Ma L."/>
            <person name="Shen B."/>
            <person name="Zhu C."/>
        </authorList>
    </citation>
    <scope>NUCLEOTIDE SEQUENCE [LARGE SCALE GENOMIC DNA]</scope>
</reference>
<evidence type="ECO:0000313" key="3">
    <source>
        <dbReference type="Proteomes" id="UP000030765"/>
    </source>
</evidence>
<organism evidence="1">
    <name type="scientific">Anopheles sinensis</name>
    <name type="common">Mosquito</name>
    <dbReference type="NCBI Taxonomy" id="74873"/>
    <lineage>
        <taxon>Eukaryota</taxon>
        <taxon>Metazoa</taxon>
        <taxon>Ecdysozoa</taxon>
        <taxon>Arthropoda</taxon>
        <taxon>Hexapoda</taxon>
        <taxon>Insecta</taxon>
        <taxon>Pterygota</taxon>
        <taxon>Neoptera</taxon>
        <taxon>Endopterygota</taxon>
        <taxon>Diptera</taxon>
        <taxon>Nematocera</taxon>
        <taxon>Culicoidea</taxon>
        <taxon>Culicidae</taxon>
        <taxon>Anophelinae</taxon>
        <taxon>Anopheles</taxon>
    </lineage>
</organism>
<protein>
    <submittedName>
        <fullName evidence="1 2">Transcriptional regulator</fullName>
    </submittedName>
</protein>
<dbReference type="AlphaFoldDB" id="A0A084W3M9"/>
<gene>
    <name evidence="1" type="ORF">ZHAS_00012733</name>
</gene>
<evidence type="ECO:0000313" key="2">
    <source>
        <dbReference type="EnsemblMetazoa" id="ASIC012733-PA"/>
    </source>
</evidence>
<keyword evidence="3" id="KW-1185">Reference proteome</keyword>
<sequence length="50" mass="5494">MAAFCLPASAKTDGKIKTTFFKPSVPFLESFLASQESESFSRAFVGFRRG</sequence>
<dbReference type="EMBL" id="ATLV01020060">
    <property type="status" value="NOT_ANNOTATED_CDS"/>
    <property type="molecule type" value="Genomic_DNA"/>
</dbReference>
<dbReference type="VEuPathDB" id="VectorBase:ASIC012733"/>
<dbReference type="EMBL" id="KE525293">
    <property type="protein sequence ID" value="KFB44823.1"/>
    <property type="molecule type" value="Genomic_DNA"/>
</dbReference>
<evidence type="ECO:0000313" key="1">
    <source>
        <dbReference type="EMBL" id="KFB44823.1"/>
    </source>
</evidence>
<name>A0A084W3M9_ANOSI</name>